<dbReference type="InterPro" id="IPR008253">
    <property type="entry name" value="Marvel"/>
</dbReference>
<evidence type="ECO:0000259" key="7">
    <source>
        <dbReference type="Pfam" id="PF01284"/>
    </source>
</evidence>
<feature type="transmembrane region" description="Helical" evidence="6">
    <location>
        <begin position="134"/>
        <end position="154"/>
    </location>
</feature>
<evidence type="ECO:0000256" key="5">
    <source>
        <dbReference type="SAM" id="MobiDB-lite"/>
    </source>
</evidence>
<dbReference type="Proteomes" id="UP000800092">
    <property type="component" value="Unassembled WGS sequence"/>
</dbReference>
<accession>A0A6A6HMI8</accession>
<proteinExistence type="predicted"/>
<dbReference type="EMBL" id="ML991775">
    <property type="protein sequence ID" value="KAF2238743.1"/>
    <property type="molecule type" value="Genomic_DNA"/>
</dbReference>
<dbReference type="GO" id="GO:0016020">
    <property type="term" value="C:membrane"/>
    <property type="evidence" value="ECO:0007669"/>
    <property type="project" value="UniProtKB-SubCell"/>
</dbReference>
<sequence length="352" mass="38496">MRLPQTRLQQSKTIVHLAQILIIFVAGCLCVAVLTKNGSTDGRIGWFFGLCFLTIPAIVYQVMVPMWSRAWRFANVYAYAVVDLIFTILWFSAFIAVATWINSGKSQGGKDQKKPASCDVFAFGSSSKCTTGEAIIAFGVFIFLLFIATSAISVHQALRYRQSGVLPDSQPGGAYASTEGIEDNNKDAWSADTGNLRSDPYHHDHDSDDNLHDPHDHTDETDYRGPHRGNTPGHHDDDQYGLLHGAEPPGTQIQQQYSARPESWETEVHPGRPLSWGTDRGSGSFVRVDTEYHGVGNGAGNGDPPSTGVGGTPELHVQMPDEADHRTPSALSPGGYEQEESRRPVHFPAGNY</sequence>
<keyword evidence="4 6" id="KW-0472">Membrane</keyword>
<feature type="transmembrane region" description="Helical" evidence="6">
    <location>
        <begin position="46"/>
        <end position="64"/>
    </location>
</feature>
<keyword evidence="2 6" id="KW-0812">Transmembrane</keyword>
<evidence type="ECO:0000313" key="8">
    <source>
        <dbReference type="EMBL" id="KAF2238743.1"/>
    </source>
</evidence>
<feature type="domain" description="MARVEL" evidence="7">
    <location>
        <begin position="12"/>
        <end position="150"/>
    </location>
</feature>
<keyword evidence="3 6" id="KW-1133">Transmembrane helix</keyword>
<dbReference type="Pfam" id="PF01284">
    <property type="entry name" value="MARVEL"/>
    <property type="match status" value="1"/>
</dbReference>
<feature type="compositionally biased region" description="Basic and acidic residues" evidence="5">
    <location>
        <begin position="199"/>
        <end position="225"/>
    </location>
</feature>
<protein>
    <recommendedName>
        <fullName evidence="7">MARVEL domain-containing protein</fullName>
    </recommendedName>
</protein>
<gene>
    <name evidence="8" type="ORF">EV356DRAFT_506114</name>
</gene>
<feature type="transmembrane region" description="Helical" evidence="6">
    <location>
        <begin position="12"/>
        <end position="34"/>
    </location>
</feature>
<name>A0A6A6HMI8_VIRVR</name>
<evidence type="ECO:0000256" key="1">
    <source>
        <dbReference type="ARBA" id="ARBA00004141"/>
    </source>
</evidence>
<keyword evidence="9" id="KW-1185">Reference proteome</keyword>
<evidence type="ECO:0000256" key="2">
    <source>
        <dbReference type="ARBA" id="ARBA00022692"/>
    </source>
</evidence>
<dbReference type="AlphaFoldDB" id="A0A6A6HMI8"/>
<dbReference type="PROSITE" id="PS51257">
    <property type="entry name" value="PROKAR_LIPOPROTEIN"/>
    <property type="match status" value="1"/>
</dbReference>
<dbReference type="OrthoDB" id="5284712at2759"/>
<reference evidence="8" key="1">
    <citation type="journal article" date="2020" name="Stud. Mycol.">
        <title>101 Dothideomycetes genomes: a test case for predicting lifestyles and emergence of pathogens.</title>
        <authorList>
            <person name="Haridas S."/>
            <person name="Albert R."/>
            <person name="Binder M."/>
            <person name="Bloem J."/>
            <person name="Labutti K."/>
            <person name="Salamov A."/>
            <person name="Andreopoulos B."/>
            <person name="Baker S."/>
            <person name="Barry K."/>
            <person name="Bills G."/>
            <person name="Bluhm B."/>
            <person name="Cannon C."/>
            <person name="Castanera R."/>
            <person name="Culley D."/>
            <person name="Daum C."/>
            <person name="Ezra D."/>
            <person name="Gonzalez J."/>
            <person name="Henrissat B."/>
            <person name="Kuo A."/>
            <person name="Liang C."/>
            <person name="Lipzen A."/>
            <person name="Lutzoni F."/>
            <person name="Magnuson J."/>
            <person name="Mondo S."/>
            <person name="Nolan M."/>
            <person name="Ohm R."/>
            <person name="Pangilinan J."/>
            <person name="Park H.-J."/>
            <person name="Ramirez L."/>
            <person name="Alfaro M."/>
            <person name="Sun H."/>
            <person name="Tritt A."/>
            <person name="Yoshinaga Y."/>
            <person name="Zwiers L.-H."/>
            <person name="Turgeon B."/>
            <person name="Goodwin S."/>
            <person name="Spatafora J."/>
            <person name="Crous P."/>
            <person name="Grigoriev I."/>
        </authorList>
    </citation>
    <scope>NUCLEOTIDE SEQUENCE</scope>
    <source>
        <strain evidence="8">Tuck. ex Michener</strain>
    </source>
</reference>
<feature type="region of interest" description="Disordered" evidence="5">
    <location>
        <begin position="169"/>
        <end position="281"/>
    </location>
</feature>
<feature type="transmembrane region" description="Helical" evidence="6">
    <location>
        <begin position="76"/>
        <end position="101"/>
    </location>
</feature>
<dbReference type="PANTHER" id="PTHR37451:SF3">
    <property type="entry name" value="MARVEL DOMAIN-CONTAINING PROTEIN"/>
    <property type="match status" value="1"/>
</dbReference>
<evidence type="ECO:0000256" key="6">
    <source>
        <dbReference type="SAM" id="Phobius"/>
    </source>
</evidence>
<evidence type="ECO:0000313" key="9">
    <source>
        <dbReference type="Proteomes" id="UP000800092"/>
    </source>
</evidence>
<dbReference type="PANTHER" id="PTHR37451">
    <property type="entry name" value="MARVEL DOMAIN"/>
    <property type="match status" value="1"/>
</dbReference>
<organism evidence="8 9">
    <name type="scientific">Viridothelium virens</name>
    <name type="common">Speckled blister lichen</name>
    <name type="synonym">Trypethelium virens</name>
    <dbReference type="NCBI Taxonomy" id="1048519"/>
    <lineage>
        <taxon>Eukaryota</taxon>
        <taxon>Fungi</taxon>
        <taxon>Dikarya</taxon>
        <taxon>Ascomycota</taxon>
        <taxon>Pezizomycotina</taxon>
        <taxon>Dothideomycetes</taxon>
        <taxon>Dothideomycetes incertae sedis</taxon>
        <taxon>Trypetheliales</taxon>
        <taxon>Trypetheliaceae</taxon>
        <taxon>Viridothelium</taxon>
    </lineage>
</organism>
<comment type="subcellular location">
    <subcellularLocation>
        <location evidence="1">Membrane</location>
        <topology evidence="1">Multi-pass membrane protein</topology>
    </subcellularLocation>
</comment>
<evidence type="ECO:0000256" key="3">
    <source>
        <dbReference type="ARBA" id="ARBA00022989"/>
    </source>
</evidence>
<feature type="region of interest" description="Disordered" evidence="5">
    <location>
        <begin position="293"/>
        <end position="352"/>
    </location>
</feature>
<evidence type="ECO:0000256" key="4">
    <source>
        <dbReference type="ARBA" id="ARBA00023136"/>
    </source>
</evidence>